<gene>
    <name evidence="2" type="ORF">KC01_LOCUS22636</name>
</gene>
<keyword evidence="3" id="KW-1185">Reference proteome</keyword>
<accession>A0AAV2KXE1</accession>
<reference evidence="2 3" key="1">
    <citation type="submission" date="2024-04" db="EMBL/GenBank/DDBJ databases">
        <authorList>
            <person name="Waldvogel A.-M."/>
            <person name="Schoenle A."/>
        </authorList>
    </citation>
    <scope>NUCLEOTIDE SEQUENCE [LARGE SCALE GENOMIC DNA]</scope>
</reference>
<evidence type="ECO:0000256" key="1">
    <source>
        <dbReference type="SAM" id="MobiDB-lite"/>
    </source>
</evidence>
<proteinExistence type="predicted"/>
<protein>
    <submittedName>
        <fullName evidence="2">Uncharacterized protein</fullName>
    </submittedName>
</protein>
<evidence type="ECO:0000313" key="2">
    <source>
        <dbReference type="EMBL" id="CAL1593545.1"/>
    </source>
</evidence>
<feature type="region of interest" description="Disordered" evidence="1">
    <location>
        <begin position="1"/>
        <end position="45"/>
    </location>
</feature>
<dbReference type="Proteomes" id="UP001497482">
    <property type="component" value="Chromosome 2"/>
</dbReference>
<name>A0AAV2KXE1_KNICA</name>
<sequence length="96" mass="10673">MDHRGISRATATKEEEEEAREEWIKNPPREALNEGPHHKRSIEPGAMLTAPGSTVTSEAGKEVVQLSEKSWPVLWSVLSSDSVSTSEQNMCLSQQR</sequence>
<dbReference type="AlphaFoldDB" id="A0AAV2KXE1"/>
<feature type="compositionally biased region" description="Basic and acidic residues" evidence="1">
    <location>
        <begin position="21"/>
        <end position="36"/>
    </location>
</feature>
<organism evidence="2 3">
    <name type="scientific">Knipowitschia caucasica</name>
    <name type="common">Caucasian dwarf goby</name>
    <name type="synonym">Pomatoschistus caucasicus</name>
    <dbReference type="NCBI Taxonomy" id="637954"/>
    <lineage>
        <taxon>Eukaryota</taxon>
        <taxon>Metazoa</taxon>
        <taxon>Chordata</taxon>
        <taxon>Craniata</taxon>
        <taxon>Vertebrata</taxon>
        <taxon>Euteleostomi</taxon>
        <taxon>Actinopterygii</taxon>
        <taxon>Neopterygii</taxon>
        <taxon>Teleostei</taxon>
        <taxon>Neoteleostei</taxon>
        <taxon>Acanthomorphata</taxon>
        <taxon>Gobiaria</taxon>
        <taxon>Gobiiformes</taxon>
        <taxon>Gobioidei</taxon>
        <taxon>Gobiidae</taxon>
        <taxon>Gobiinae</taxon>
        <taxon>Knipowitschia</taxon>
    </lineage>
</organism>
<evidence type="ECO:0000313" key="3">
    <source>
        <dbReference type="Proteomes" id="UP001497482"/>
    </source>
</evidence>
<dbReference type="EMBL" id="OZ035824">
    <property type="protein sequence ID" value="CAL1593545.1"/>
    <property type="molecule type" value="Genomic_DNA"/>
</dbReference>